<accession>A0A432Y672</accession>
<reference evidence="5" key="1">
    <citation type="journal article" date="2018" name="Front. Microbiol.">
        <title>Genome-Based Analysis Reveals the Taxonomy and Diversity of the Family Idiomarinaceae.</title>
        <authorList>
            <person name="Liu Y."/>
            <person name="Lai Q."/>
            <person name="Shao Z."/>
        </authorList>
    </citation>
    <scope>NUCLEOTIDE SEQUENCE [LARGE SCALE GENOMIC DNA]</scope>
    <source>
        <strain evidence="5">PO-M2</strain>
    </source>
</reference>
<gene>
    <name evidence="4" type="ORF">CWI70_07100</name>
</gene>
<feature type="transmembrane region" description="Helical" evidence="1">
    <location>
        <begin position="33"/>
        <end position="52"/>
    </location>
</feature>
<dbReference type="RefSeq" id="WP_126771794.1">
    <property type="nucleotide sequence ID" value="NZ_PIPX01000001.1"/>
</dbReference>
<keyword evidence="1" id="KW-1133">Transmembrane helix</keyword>
<feature type="transmembrane region" description="Helical" evidence="1">
    <location>
        <begin position="307"/>
        <end position="327"/>
    </location>
</feature>
<dbReference type="PANTHER" id="PTHR39084">
    <property type="entry name" value="MEMBRANE PROTEIN-RELATED"/>
    <property type="match status" value="1"/>
</dbReference>
<dbReference type="Proteomes" id="UP000287649">
    <property type="component" value="Unassembled WGS sequence"/>
</dbReference>
<feature type="transmembrane region" description="Helical" evidence="1">
    <location>
        <begin position="205"/>
        <end position="225"/>
    </location>
</feature>
<dbReference type="Pfam" id="PF13194">
    <property type="entry name" value="DUF4010"/>
    <property type="match status" value="1"/>
</dbReference>
<feature type="transmembrane region" description="Helical" evidence="1">
    <location>
        <begin position="102"/>
        <end position="133"/>
    </location>
</feature>
<evidence type="ECO:0000313" key="4">
    <source>
        <dbReference type="EMBL" id="RUO56498.1"/>
    </source>
</evidence>
<feature type="transmembrane region" description="Helical" evidence="1">
    <location>
        <begin position="368"/>
        <end position="390"/>
    </location>
</feature>
<dbReference type="EMBL" id="PIPX01000001">
    <property type="protein sequence ID" value="RUO56498.1"/>
    <property type="molecule type" value="Genomic_DNA"/>
</dbReference>
<dbReference type="AlphaFoldDB" id="A0A432Y672"/>
<keyword evidence="1" id="KW-0812">Transmembrane</keyword>
<evidence type="ECO:0000259" key="2">
    <source>
        <dbReference type="Pfam" id="PF02308"/>
    </source>
</evidence>
<feature type="transmembrane region" description="Helical" evidence="1">
    <location>
        <begin position="397"/>
        <end position="417"/>
    </location>
</feature>
<protein>
    <submittedName>
        <fullName evidence="4">Uncharacterized protein</fullName>
    </submittedName>
</protein>
<dbReference type="InterPro" id="IPR025105">
    <property type="entry name" value="DUF4010"/>
</dbReference>
<name>A0A432Y672_9GAMM</name>
<evidence type="ECO:0000259" key="3">
    <source>
        <dbReference type="Pfam" id="PF13194"/>
    </source>
</evidence>
<dbReference type="Pfam" id="PF02308">
    <property type="entry name" value="MgtC"/>
    <property type="match status" value="1"/>
</dbReference>
<feature type="transmembrane region" description="Helical" evidence="1">
    <location>
        <begin position="145"/>
        <end position="163"/>
    </location>
</feature>
<feature type="domain" description="DUF4010" evidence="3">
    <location>
        <begin position="183"/>
        <end position="391"/>
    </location>
</feature>
<feature type="transmembrane region" description="Helical" evidence="1">
    <location>
        <begin position="334"/>
        <end position="356"/>
    </location>
</feature>
<sequence>MDFLALAYALAVGLIIGLERGWSQRGKGDGQRFAGFRTFAIVSLAGGVLPLLTEIIPATFVLVLWVAVFFSITALVIAAHLLEARQTADFGITTELSLLLTFLLGSLCTAGFVDIAVPIAVITALLLSLKPLLHGWLERLQQRELFAILQMLLISVVLLPLLPNQGLGPGGVINPYLIGWMVVLITGISFVGYFAIKMLGSRRGLLLTGLLGGLASSTAVTLSFSRLGKLQEHGHQLLVAAILLAAGTMFPRMLVEVAVLNRPLLQELILPLVVMMSVTYVGVIYLVRRAHRGAKPINFVLNNPFDIVTALKFAALLIAILLLAHYAHRYFDALGIYAVAAISGLTDVDAITLSLAKMASNGLEHAVAVPAILLAASVNTAVKMGMVGLLGHPAMRISSLCIASLAVTAGWLTWWLLL</sequence>
<evidence type="ECO:0000256" key="1">
    <source>
        <dbReference type="SAM" id="Phobius"/>
    </source>
</evidence>
<feature type="transmembrane region" description="Helical" evidence="1">
    <location>
        <begin position="237"/>
        <end position="255"/>
    </location>
</feature>
<keyword evidence="1" id="KW-0472">Membrane</keyword>
<feature type="transmembrane region" description="Helical" evidence="1">
    <location>
        <begin position="267"/>
        <end position="287"/>
    </location>
</feature>
<dbReference type="InterPro" id="IPR049177">
    <property type="entry name" value="MgtC_SapB_SrpB_YhiD_N"/>
</dbReference>
<feature type="transmembrane region" description="Helical" evidence="1">
    <location>
        <begin position="59"/>
        <end position="82"/>
    </location>
</feature>
<feature type="domain" description="MgtC/SapB/SrpB/YhiD N-terminal" evidence="2">
    <location>
        <begin position="6"/>
        <end position="134"/>
    </location>
</feature>
<dbReference type="OrthoDB" id="9813718at2"/>
<keyword evidence="5" id="KW-1185">Reference proteome</keyword>
<dbReference type="PANTHER" id="PTHR39084:SF1">
    <property type="entry name" value="DUF4010 DOMAIN-CONTAINING PROTEIN"/>
    <property type="match status" value="1"/>
</dbReference>
<comment type="caution">
    <text evidence="4">The sequence shown here is derived from an EMBL/GenBank/DDBJ whole genome shotgun (WGS) entry which is preliminary data.</text>
</comment>
<proteinExistence type="predicted"/>
<feature type="transmembrane region" description="Helical" evidence="1">
    <location>
        <begin position="175"/>
        <end position="196"/>
    </location>
</feature>
<evidence type="ECO:0000313" key="5">
    <source>
        <dbReference type="Proteomes" id="UP000287649"/>
    </source>
</evidence>
<organism evidence="4 5">
    <name type="scientific">Pseudidiomarina homiensis</name>
    <dbReference type="NCBI Taxonomy" id="364198"/>
    <lineage>
        <taxon>Bacteria</taxon>
        <taxon>Pseudomonadati</taxon>
        <taxon>Pseudomonadota</taxon>
        <taxon>Gammaproteobacteria</taxon>
        <taxon>Alteromonadales</taxon>
        <taxon>Idiomarinaceae</taxon>
        <taxon>Pseudidiomarina</taxon>
    </lineage>
</organism>